<dbReference type="InterPro" id="IPR029069">
    <property type="entry name" value="HotDog_dom_sf"/>
</dbReference>
<dbReference type="NCBIfam" id="TIGR02447">
    <property type="entry name" value="yiiD_Cterm"/>
    <property type="match status" value="1"/>
</dbReference>
<organism evidence="2 3">
    <name type="scientific">Photobacterium aphoticum</name>
    <dbReference type="NCBI Taxonomy" id="754436"/>
    <lineage>
        <taxon>Bacteria</taxon>
        <taxon>Pseudomonadati</taxon>
        <taxon>Pseudomonadota</taxon>
        <taxon>Gammaproteobacteria</taxon>
        <taxon>Vibrionales</taxon>
        <taxon>Vibrionaceae</taxon>
        <taxon>Photobacterium</taxon>
    </lineage>
</organism>
<sequence length="311" mass="35827">MFRLITPKTDDELARYYDFRWRMLREPWHMPVGSERDAYDAMSCHRMIVSDNGQTIAIGRLYMTPDNDGQIRYMAVHPDHRHQGMGAIVLMALESLARQEGAKRLVCNAREEAIPFYARSGFTNQGELSEERGPVRHQQMLKRLDPMNEVVRHPEWCQELQSLWQAQIPISEKMGVRISQYTGYRFEVSALINANLNPNESMFAGSIFTMATLAGWGFTWMLLKERKLEADIILADSHIRYLSPVRERPRAVVTVEDLQGDVERLAQRRKGRVMVKVQVYSDETLAATFSGTYMLFPAHPVEETEIDDAEA</sequence>
<accession>A0A0J1GNL4</accession>
<dbReference type="GO" id="GO:0008080">
    <property type="term" value="F:N-acetyltransferase activity"/>
    <property type="evidence" value="ECO:0007669"/>
    <property type="project" value="TreeGrafter"/>
</dbReference>
<dbReference type="SUPFAM" id="SSF55729">
    <property type="entry name" value="Acyl-CoA N-acyltransferases (Nat)"/>
    <property type="match status" value="1"/>
</dbReference>
<gene>
    <name evidence="2" type="ORF">ABT58_07980</name>
</gene>
<evidence type="ECO:0000313" key="3">
    <source>
        <dbReference type="Proteomes" id="UP000036426"/>
    </source>
</evidence>
<dbReference type="InterPro" id="IPR016181">
    <property type="entry name" value="Acyl_CoA_acyltransferase"/>
</dbReference>
<dbReference type="PROSITE" id="PS51186">
    <property type="entry name" value="GNAT"/>
    <property type="match status" value="1"/>
</dbReference>
<comment type="caution">
    <text evidence="2">The sequence shown here is derived from an EMBL/GenBank/DDBJ whole genome shotgun (WGS) entry which is preliminary data.</text>
</comment>
<protein>
    <recommendedName>
        <fullName evidence="1">N-acetyltransferase domain-containing protein</fullName>
    </recommendedName>
</protein>
<dbReference type="OrthoDB" id="4305330at2"/>
<keyword evidence="3" id="KW-1185">Reference proteome</keyword>
<dbReference type="Pfam" id="PF00583">
    <property type="entry name" value="Acetyltransf_1"/>
    <property type="match status" value="1"/>
</dbReference>
<dbReference type="EMBL" id="LDOV01000015">
    <property type="protein sequence ID" value="KLV01320.1"/>
    <property type="molecule type" value="Genomic_DNA"/>
</dbReference>
<dbReference type="RefSeq" id="WP_047873871.1">
    <property type="nucleotide sequence ID" value="NZ_BMYC01000021.1"/>
</dbReference>
<dbReference type="InterPro" id="IPR000182">
    <property type="entry name" value="GNAT_dom"/>
</dbReference>
<dbReference type="PANTHER" id="PTHR13355:SF22">
    <property type="entry name" value="SLL0786 PROTEIN"/>
    <property type="match status" value="1"/>
</dbReference>
<name>A0A0J1GNL4_9GAMM</name>
<feature type="domain" description="N-acetyltransferase" evidence="1">
    <location>
        <begin position="1"/>
        <end position="145"/>
    </location>
</feature>
<dbReference type="Pfam" id="PF09500">
    <property type="entry name" value="YiiD_C"/>
    <property type="match status" value="1"/>
</dbReference>
<evidence type="ECO:0000313" key="2">
    <source>
        <dbReference type="EMBL" id="KLV01320.1"/>
    </source>
</evidence>
<dbReference type="CDD" id="cd04301">
    <property type="entry name" value="NAT_SF"/>
    <property type="match status" value="1"/>
</dbReference>
<dbReference type="PATRIC" id="fig|754436.4.peg.1688"/>
<dbReference type="SUPFAM" id="SSF54637">
    <property type="entry name" value="Thioesterase/thiol ester dehydrase-isomerase"/>
    <property type="match status" value="1"/>
</dbReference>
<dbReference type="Gene3D" id="3.40.630.30">
    <property type="match status" value="1"/>
</dbReference>
<dbReference type="Gene3D" id="3.10.129.10">
    <property type="entry name" value="Hotdog Thioesterase"/>
    <property type="match status" value="1"/>
</dbReference>
<dbReference type="InterPro" id="IPR012660">
    <property type="entry name" value="YiiD_C"/>
</dbReference>
<dbReference type="Proteomes" id="UP000036426">
    <property type="component" value="Unassembled WGS sequence"/>
</dbReference>
<dbReference type="InterPro" id="IPR039143">
    <property type="entry name" value="GNPNAT1-like"/>
</dbReference>
<dbReference type="AlphaFoldDB" id="A0A0J1GNL4"/>
<evidence type="ECO:0000259" key="1">
    <source>
        <dbReference type="PROSITE" id="PS51186"/>
    </source>
</evidence>
<proteinExistence type="predicted"/>
<reference evidence="2 3" key="1">
    <citation type="submission" date="2015-05" db="EMBL/GenBank/DDBJ databases">
        <title>Photobacterium galathea sp. nov.</title>
        <authorList>
            <person name="Machado H."/>
            <person name="Gram L."/>
        </authorList>
    </citation>
    <scope>NUCLEOTIDE SEQUENCE [LARGE SCALE GENOMIC DNA]</scope>
    <source>
        <strain evidence="2 3">DSM 25995</strain>
    </source>
</reference>
<dbReference type="PANTHER" id="PTHR13355">
    <property type="entry name" value="GLUCOSAMINE 6-PHOSPHATE N-ACETYLTRANSFERASE"/>
    <property type="match status" value="1"/>
</dbReference>